<evidence type="ECO:0000313" key="2">
    <source>
        <dbReference type="EMBL" id="CAL1380326.1"/>
    </source>
</evidence>
<dbReference type="Proteomes" id="UP001497516">
    <property type="component" value="Chromosome 4"/>
</dbReference>
<keyword evidence="3" id="KW-1185">Reference proteome</keyword>
<protein>
    <submittedName>
        <fullName evidence="2">Uncharacterized protein</fullName>
    </submittedName>
</protein>
<sequence length="80" mass="8397">MAPPEEKDGSAAPGDLGDSSSPATRSHFTAAPRRRRKTIRLLQVTLATRPPQQLVHSRAAPEEKDGSAAPGDLLPPAPGH</sequence>
<gene>
    <name evidence="2" type="ORF">LTRI10_LOCUS21779</name>
</gene>
<evidence type="ECO:0000313" key="3">
    <source>
        <dbReference type="Proteomes" id="UP001497516"/>
    </source>
</evidence>
<dbReference type="AlphaFoldDB" id="A0AAV2E304"/>
<accession>A0AAV2E304</accession>
<organism evidence="2 3">
    <name type="scientific">Linum trigynum</name>
    <dbReference type="NCBI Taxonomy" id="586398"/>
    <lineage>
        <taxon>Eukaryota</taxon>
        <taxon>Viridiplantae</taxon>
        <taxon>Streptophyta</taxon>
        <taxon>Embryophyta</taxon>
        <taxon>Tracheophyta</taxon>
        <taxon>Spermatophyta</taxon>
        <taxon>Magnoliopsida</taxon>
        <taxon>eudicotyledons</taxon>
        <taxon>Gunneridae</taxon>
        <taxon>Pentapetalae</taxon>
        <taxon>rosids</taxon>
        <taxon>fabids</taxon>
        <taxon>Malpighiales</taxon>
        <taxon>Linaceae</taxon>
        <taxon>Linum</taxon>
    </lineage>
</organism>
<proteinExistence type="predicted"/>
<dbReference type="EMBL" id="OZ034817">
    <property type="protein sequence ID" value="CAL1380326.1"/>
    <property type="molecule type" value="Genomic_DNA"/>
</dbReference>
<evidence type="ECO:0000256" key="1">
    <source>
        <dbReference type="SAM" id="MobiDB-lite"/>
    </source>
</evidence>
<feature type="compositionally biased region" description="Polar residues" evidence="1">
    <location>
        <begin position="18"/>
        <end position="27"/>
    </location>
</feature>
<name>A0AAV2E304_9ROSI</name>
<feature type="region of interest" description="Disordered" evidence="1">
    <location>
        <begin position="1"/>
        <end position="80"/>
    </location>
</feature>
<reference evidence="2 3" key="1">
    <citation type="submission" date="2024-04" db="EMBL/GenBank/DDBJ databases">
        <authorList>
            <person name="Fracassetti M."/>
        </authorList>
    </citation>
    <scope>NUCLEOTIDE SEQUENCE [LARGE SCALE GENOMIC DNA]</scope>
</reference>